<dbReference type="SUPFAM" id="SSF51735">
    <property type="entry name" value="NAD(P)-binding Rossmann-fold domains"/>
    <property type="match status" value="1"/>
</dbReference>
<comment type="similarity">
    <text evidence="1">Belongs to the short-chain dehydrogenases/reductases (SDR) family.</text>
</comment>
<dbReference type="PANTHER" id="PTHR42760">
    <property type="entry name" value="SHORT-CHAIN DEHYDROGENASES/REDUCTASES FAMILY MEMBER"/>
    <property type="match status" value="1"/>
</dbReference>
<dbReference type="InterPro" id="IPR036291">
    <property type="entry name" value="NAD(P)-bd_dom_sf"/>
</dbReference>
<dbReference type="Proteomes" id="UP001220395">
    <property type="component" value="Chromosome"/>
</dbReference>
<evidence type="ECO:0000256" key="1">
    <source>
        <dbReference type="ARBA" id="ARBA00006484"/>
    </source>
</evidence>
<dbReference type="EMBL" id="CP117411">
    <property type="protein sequence ID" value="WCT75121.1"/>
    <property type="molecule type" value="Genomic_DNA"/>
</dbReference>
<dbReference type="CDD" id="cd05233">
    <property type="entry name" value="SDR_c"/>
    <property type="match status" value="1"/>
</dbReference>
<gene>
    <name evidence="3" type="ORF">PQ455_07875</name>
</gene>
<dbReference type="Pfam" id="PF13561">
    <property type="entry name" value="adh_short_C2"/>
    <property type="match status" value="1"/>
</dbReference>
<dbReference type="Gene3D" id="3.40.50.720">
    <property type="entry name" value="NAD(P)-binding Rossmann-like Domain"/>
    <property type="match status" value="1"/>
</dbReference>
<accession>A0ABY7TPF3</accession>
<evidence type="ECO:0000256" key="2">
    <source>
        <dbReference type="ARBA" id="ARBA00023002"/>
    </source>
</evidence>
<evidence type="ECO:0000313" key="4">
    <source>
        <dbReference type="Proteomes" id="UP001220395"/>
    </source>
</evidence>
<dbReference type="InterPro" id="IPR002347">
    <property type="entry name" value="SDR_fam"/>
</dbReference>
<proteinExistence type="inferred from homology"/>
<dbReference type="PRINTS" id="PR00080">
    <property type="entry name" value="SDRFAMILY"/>
</dbReference>
<keyword evidence="4" id="KW-1185">Reference proteome</keyword>
<dbReference type="RefSeq" id="WP_273690694.1">
    <property type="nucleotide sequence ID" value="NZ_CP117411.1"/>
</dbReference>
<dbReference type="PRINTS" id="PR00081">
    <property type="entry name" value="GDHRDH"/>
</dbReference>
<reference evidence="3 4" key="1">
    <citation type="submission" date="2023-02" db="EMBL/GenBank/DDBJ databases">
        <title>Genome sequence of Sphingomonas naphthae.</title>
        <authorList>
            <person name="Kim S."/>
            <person name="Heo J."/>
            <person name="Kwon S.-W."/>
        </authorList>
    </citation>
    <scope>NUCLEOTIDE SEQUENCE [LARGE SCALE GENOMIC DNA]</scope>
    <source>
        <strain evidence="3 4">KACC 18716</strain>
    </source>
</reference>
<protein>
    <submittedName>
        <fullName evidence="3">SDR family NAD(P)-dependent oxidoreductase</fullName>
    </submittedName>
</protein>
<dbReference type="PANTHER" id="PTHR42760:SF115">
    <property type="entry name" value="3-OXOACYL-[ACYL-CARRIER-PROTEIN] REDUCTASE FABG"/>
    <property type="match status" value="1"/>
</dbReference>
<evidence type="ECO:0000313" key="3">
    <source>
        <dbReference type="EMBL" id="WCT75121.1"/>
    </source>
</evidence>
<name>A0ABY7TPF3_9SPHN</name>
<keyword evidence="2" id="KW-0560">Oxidoreductase</keyword>
<organism evidence="3 4">
    <name type="scientific">Sphingomonas naphthae</name>
    <dbReference type="NCBI Taxonomy" id="1813468"/>
    <lineage>
        <taxon>Bacteria</taxon>
        <taxon>Pseudomonadati</taxon>
        <taxon>Pseudomonadota</taxon>
        <taxon>Alphaproteobacteria</taxon>
        <taxon>Sphingomonadales</taxon>
        <taxon>Sphingomonadaceae</taxon>
        <taxon>Sphingomonas</taxon>
    </lineage>
</organism>
<sequence length="263" mass="27032">MSGLATLPLLAGKRILVTGAASGIGLGAARAFVDFGASVFVTDRDADALAAAWPDLTEERRAGLDVVDEAQCDASVDRMVAALGGIDGVFNSAGIADPVQLALDVPIDAWQRTVDVHLRGSFLVARAAGRAMVAQGAGSIVLVSSVNGVGGIPRRHAYGPAKAAIAHLARTLTCEWAARGVRVNAIAPTYIATPMIERLAAEGKIDIARLERRTPMGRIGRVEDVAHAAAYLLSDLSAYISGANLPVDGGWLAYGGPGDVATA</sequence>